<gene>
    <name evidence="1" type="ORF">FPHYL_515</name>
</gene>
<accession>A0A8H5KDJ1</accession>
<proteinExistence type="predicted"/>
<sequence>MRLEVLLAVRFKESINSLIRASPTLFRSYVSFKAQILPSLVAADLDDELVQHAVAIVQFPKSMRVGKEHLAAWDNRQLPNPFQGHYPEVFEEINKLHSLILRLMQDYITKATSRFPPREYLCVPNIHAFSADGHSVFRGQKITTMVRTDVLTDNERKRFLKAFLLFELNCKVVKSGLGLRIQPRHGIAYEVPKVLVPLRGDDALRCIHTYVCSLHGAIFAQCGDAWLPEPPNESLVEPGLLFPDSLYLDPNTYMLDLGIPQAHGGELAAEFAKFGLELVFELLGYDISDPQQKESLLVRLEDFWNSYPRLRPRYSHLIVEVSADLADEAPIYYQHNLQLTSPLALQKKIFEQRAWVFFDDARLYPGQCIALHFPSARFLENEPDKMVWFEGWEHNSARIRAFCRSQKWHDNYKKEMDFDT</sequence>
<protein>
    <submittedName>
        <fullName evidence="1">Uncharacterized protein</fullName>
    </submittedName>
</protein>
<dbReference type="OrthoDB" id="4636359at2759"/>
<keyword evidence="2" id="KW-1185">Reference proteome</keyword>
<comment type="caution">
    <text evidence="1">The sequence shown here is derived from an EMBL/GenBank/DDBJ whole genome shotgun (WGS) entry which is preliminary data.</text>
</comment>
<dbReference type="AlphaFoldDB" id="A0A8H5KDJ1"/>
<evidence type="ECO:0000313" key="1">
    <source>
        <dbReference type="EMBL" id="KAF5571339.1"/>
    </source>
</evidence>
<name>A0A8H5KDJ1_9HYPO</name>
<reference evidence="1 2" key="1">
    <citation type="submission" date="2020-05" db="EMBL/GenBank/DDBJ databases">
        <title>Identification and distribution of gene clusters putatively required for synthesis of sphingolipid metabolism inhibitors in phylogenetically diverse species of the filamentous fungus Fusarium.</title>
        <authorList>
            <person name="Kim H.-S."/>
            <person name="Busman M."/>
            <person name="Brown D.W."/>
            <person name="Divon H."/>
            <person name="Uhlig S."/>
            <person name="Proctor R.H."/>
        </authorList>
    </citation>
    <scope>NUCLEOTIDE SEQUENCE [LARGE SCALE GENOMIC DNA]</scope>
    <source>
        <strain evidence="1 2">NRRL 13617</strain>
    </source>
</reference>
<dbReference type="EMBL" id="JAAOAQ010000015">
    <property type="protein sequence ID" value="KAF5571339.1"/>
    <property type="molecule type" value="Genomic_DNA"/>
</dbReference>
<dbReference type="Proteomes" id="UP000582016">
    <property type="component" value="Unassembled WGS sequence"/>
</dbReference>
<organism evidence="1 2">
    <name type="scientific">Fusarium phyllophilum</name>
    <dbReference type="NCBI Taxonomy" id="47803"/>
    <lineage>
        <taxon>Eukaryota</taxon>
        <taxon>Fungi</taxon>
        <taxon>Dikarya</taxon>
        <taxon>Ascomycota</taxon>
        <taxon>Pezizomycotina</taxon>
        <taxon>Sordariomycetes</taxon>
        <taxon>Hypocreomycetidae</taxon>
        <taxon>Hypocreales</taxon>
        <taxon>Nectriaceae</taxon>
        <taxon>Fusarium</taxon>
        <taxon>Fusarium fujikuroi species complex</taxon>
    </lineage>
</organism>
<evidence type="ECO:0000313" key="2">
    <source>
        <dbReference type="Proteomes" id="UP000582016"/>
    </source>
</evidence>